<dbReference type="Proteomes" id="UP000824162">
    <property type="component" value="Unassembled WGS sequence"/>
</dbReference>
<evidence type="ECO:0000313" key="3">
    <source>
        <dbReference type="Proteomes" id="UP000824162"/>
    </source>
</evidence>
<dbReference type="Pfam" id="PF09546">
    <property type="entry name" value="Spore_III_AE"/>
    <property type="match status" value="1"/>
</dbReference>
<comment type="caution">
    <text evidence="2">The sequence shown here is derived from an EMBL/GenBank/DDBJ whole genome shotgun (WGS) entry which is preliminary data.</text>
</comment>
<feature type="transmembrane region" description="Helical" evidence="1">
    <location>
        <begin position="97"/>
        <end position="117"/>
    </location>
</feature>
<gene>
    <name evidence="2" type="ORF">H9900_05110</name>
</gene>
<proteinExistence type="predicted"/>
<name>A0A9D1PS21_9FIRM</name>
<keyword evidence="1" id="KW-0812">Transmembrane</keyword>
<feature type="transmembrane region" description="Helical" evidence="1">
    <location>
        <begin position="199"/>
        <end position="220"/>
    </location>
</feature>
<feature type="transmembrane region" description="Helical" evidence="1">
    <location>
        <begin position="156"/>
        <end position="179"/>
    </location>
</feature>
<evidence type="ECO:0000256" key="1">
    <source>
        <dbReference type="SAM" id="Phobius"/>
    </source>
</evidence>
<feature type="transmembrane region" description="Helical" evidence="1">
    <location>
        <begin position="294"/>
        <end position="316"/>
    </location>
</feature>
<feature type="transmembrane region" description="Helical" evidence="1">
    <location>
        <begin position="355"/>
        <end position="375"/>
    </location>
</feature>
<dbReference type="EMBL" id="DXIJ01000108">
    <property type="protein sequence ID" value="HIV86172.1"/>
    <property type="molecule type" value="Genomic_DNA"/>
</dbReference>
<dbReference type="InterPro" id="IPR014194">
    <property type="entry name" value="Spore_III_AE"/>
</dbReference>
<reference evidence="2" key="1">
    <citation type="journal article" date="2021" name="PeerJ">
        <title>Extensive microbial diversity within the chicken gut microbiome revealed by metagenomics and culture.</title>
        <authorList>
            <person name="Gilroy R."/>
            <person name="Ravi A."/>
            <person name="Getino M."/>
            <person name="Pursley I."/>
            <person name="Horton D.L."/>
            <person name="Alikhan N.F."/>
            <person name="Baker D."/>
            <person name="Gharbi K."/>
            <person name="Hall N."/>
            <person name="Watson M."/>
            <person name="Adriaenssens E.M."/>
            <person name="Foster-Nyarko E."/>
            <person name="Jarju S."/>
            <person name="Secka A."/>
            <person name="Antonio M."/>
            <person name="Oren A."/>
            <person name="Chaudhuri R.R."/>
            <person name="La Ragione R."/>
            <person name="Hildebrand F."/>
            <person name="Pallen M.J."/>
        </authorList>
    </citation>
    <scope>NUCLEOTIDE SEQUENCE</scope>
    <source>
        <strain evidence="2">5790</strain>
    </source>
</reference>
<keyword evidence="1" id="KW-1133">Transmembrane helix</keyword>
<organism evidence="2 3">
    <name type="scientific">Candidatus Monoglobus merdigallinarum</name>
    <dbReference type="NCBI Taxonomy" id="2838698"/>
    <lineage>
        <taxon>Bacteria</taxon>
        <taxon>Bacillati</taxon>
        <taxon>Bacillota</taxon>
        <taxon>Clostridia</taxon>
        <taxon>Monoglobales</taxon>
        <taxon>Monoglobaceae</taxon>
        <taxon>Monoglobus</taxon>
    </lineage>
</organism>
<protein>
    <submittedName>
        <fullName evidence="2">Stage III sporulation protein AE</fullName>
    </submittedName>
</protein>
<feature type="transmembrane region" description="Helical" evidence="1">
    <location>
        <begin position="123"/>
        <end position="144"/>
    </location>
</feature>
<dbReference type="AlphaFoldDB" id="A0A9D1PS21"/>
<accession>A0A9D1PS21</accession>
<sequence>MVSSLIMLGCCAVSAEDGSEAAGELIDSYSELYGSRIEDAAGGIIESAVPYAQGFNLPELISRAASGEFPLDVQGVYRELLNALFGKLRESMKKMTAAAAVVLLSSLLTPLTEGFAGGGASRAARYICFITVAGLTSSVFYDCIEDASGAIENLSVFMRCIIPVMLMSLLASGAIVSASALEPALIGIIELSVSLIKNLFMPLAMISAGLGIVNALSESLKTARLIKFINNFVKYGLSVLLTVFVAFAGLRSITASGADALTLKLTKFASSNLIPIVGGILSDSVDTVMRCSALIKNSVGIVGVILVFFIAVMPVLDIIATLTVLRLTAAFCEPIADKSLVECVSAAGDGVSMSFSMLVAVSVMFIMIITVMINISV</sequence>
<reference evidence="2" key="2">
    <citation type="submission" date="2021-04" db="EMBL/GenBank/DDBJ databases">
        <authorList>
            <person name="Gilroy R."/>
        </authorList>
    </citation>
    <scope>NUCLEOTIDE SEQUENCE</scope>
    <source>
        <strain evidence="2">5790</strain>
    </source>
</reference>
<keyword evidence="1" id="KW-0472">Membrane</keyword>
<feature type="transmembrane region" description="Helical" evidence="1">
    <location>
        <begin position="232"/>
        <end position="253"/>
    </location>
</feature>
<evidence type="ECO:0000313" key="2">
    <source>
        <dbReference type="EMBL" id="HIV86172.1"/>
    </source>
</evidence>